<organism evidence="6 7">
    <name type="scientific">Niallia endozanthoxylica</name>
    <dbReference type="NCBI Taxonomy" id="2036016"/>
    <lineage>
        <taxon>Bacteria</taxon>
        <taxon>Bacillati</taxon>
        <taxon>Bacillota</taxon>
        <taxon>Bacilli</taxon>
        <taxon>Bacillales</taxon>
        <taxon>Bacillaceae</taxon>
        <taxon>Niallia</taxon>
    </lineage>
</organism>
<protein>
    <submittedName>
        <fullName evidence="6">TetR/AcrR family transcriptional regulator</fullName>
    </submittedName>
</protein>
<evidence type="ECO:0000256" key="4">
    <source>
        <dbReference type="PROSITE-ProRule" id="PRU00335"/>
    </source>
</evidence>
<dbReference type="PANTHER" id="PTHR30055:SF148">
    <property type="entry name" value="TETR-FAMILY TRANSCRIPTIONAL REGULATOR"/>
    <property type="match status" value="1"/>
</dbReference>
<dbReference type="Gene3D" id="1.10.10.60">
    <property type="entry name" value="Homeodomain-like"/>
    <property type="match status" value="1"/>
</dbReference>
<evidence type="ECO:0000256" key="3">
    <source>
        <dbReference type="ARBA" id="ARBA00023163"/>
    </source>
</evidence>
<keyword evidence="7" id="KW-1185">Reference proteome</keyword>
<dbReference type="PRINTS" id="PR00455">
    <property type="entry name" value="HTHTETR"/>
</dbReference>
<name>A0A5J5HNU4_9BACI</name>
<dbReference type="InterPro" id="IPR011075">
    <property type="entry name" value="TetR_C"/>
</dbReference>
<dbReference type="PROSITE" id="PS50977">
    <property type="entry name" value="HTH_TETR_2"/>
    <property type="match status" value="1"/>
</dbReference>
<dbReference type="InterPro" id="IPR009057">
    <property type="entry name" value="Homeodomain-like_sf"/>
</dbReference>
<dbReference type="GO" id="GO:0000976">
    <property type="term" value="F:transcription cis-regulatory region binding"/>
    <property type="evidence" value="ECO:0007669"/>
    <property type="project" value="TreeGrafter"/>
</dbReference>
<dbReference type="Gene3D" id="1.10.357.10">
    <property type="entry name" value="Tetracycline Repressor, domain 2"/>
    <property type="match status" value="1"/>
</dbReference>
<dbReference type="InterPro" id="IPR036271">
    <property type="entry name" value="Tet_transcr_reg_TetR-rel_C_sf"/>
</dbReference>
<evidence type="ECO:0000313" key="6">
    <source>
        <dbReference type="EMBL" id="KAA9021052.1"/>
    </source>
</evidence>
<evidence type="ECO:0000256" key="1">
    <source>
        <dbReference type="ARBA" id="ARBA00023015"/>
    </source>
</evidence>
<dbReference type="OrthoDB" id="9796019at2"/>
<reference evidence="6 7" key="1">
    <citation type="submission" date="2019-09" db="EMBL/GenBank/DDBJ databases">
        <title>Whole genome sequences of isolates from the Mars Exploration Rovers.</title>
        <authorList>
            <person name="Seuylemezian A."/>
            <person name="Vaishampayan P."/>
        </authorList>
    </citation>
    <scope>NUCLEOTIDE SEQUENCE [LARGE SCALE GENOMIC DNA]</scope>
    <source>
        <strain evidence="6 7">MER_TA_151</strain>
    </source>
</reference>
<evidence type="ECO:0000259" key="5">
    <source>
        <dbReference type="PROSITE" id="PS50977"/>
    </source>
</evidence>
<dbReference type="GO" id="GO:0003700">
    <property type="term" value="F:DNA-binding transcription factor activity"/>
    <property type="evidence" value="ECO:0007669"/>
    <property type="project" value="TreeGrafter"/>
</dbReference>
<sequence>MTEKKRSKQHSPGRPRSEASRIAILDATVELLEESSYAELTIEAIAARAGVGKSTIYRWWSNKAFVVFDAFLVSTESTLFFLEEGSLRENFRQQLQSLAVTLNSALGRTVIGLVAGSGEESEIAAAFHNDFLNSRRADAKRIIERAIMEGEIQFTTNLDIIADMFYGPLYYRLLIQKKIVDSSFINTLVDQVMKSICPSQGK</sequence>
<dbReference type="PANTHER" id="PTHR30055">
    <property type="entry name" value="HTH-TYPE TRANSCRIPTIONAL REGULATOR RUTR"/>
    <property type="match status" value="1"/>
</dbReference>
<keyword evidence="3" id="KW-0804">Transcription</keyword>
<dbReference type="Pfam" id="PF16859">
    <property type="entry name" value="TetR_C_11"/>
    <property type="match status" value="1"/>
</dbReference>
<dbReference type="Proteomes" id="UP000326671">
    <property type="component" value="Unassembled WGS sequence"/>
</dbReference>
<dbReference type="AlphaFoldDB" id="A0A5J5HNU4"/>
<dbReference type="RefSeq" id="WP_150441426.1">
    <property type="nucleotide sequence ID" value="NZ_VYKL01000028.1"/>
</dbReference>
<gene>
    <name evidence="6" type="ORF">F4V44_18075</name>
</gene>
<accession>A0A5J5HNU4</accession>
<feature type="domain" description="HTH tetR-type" evidence="5">
    <location>
        <begin position="18"/>
        <end position="78"/>
    </location>
</feature>
<dbReference type="Pfam" id="PF00440">
    <property type="entry name" value="TetR_N"/>
    <property type="match status" value="1"/>
</dbReference>
<evidence type="ECO:0000256" key="2">
    <source>
        <dbReference type="ARBA" id="ARBA00023125"/>
    </source>
</evidence>
<dbReference type="InterPro" id="IPR001647">
    <property type="entry name" value="HTH_TetR"/>
</dbReference>
<keyword evidence="2 4" id="KW-0238">DNA-binding</keyword>
<dbReference type="InterPro" id="IPR050109">
    <property type="entry name" value="HTH-type_TetR-like_transc_reg"/>
</dbReference>
<feature type="DNA-binding region" description="H-T-H motif" evidence="4">
    <location>
        <begin position="41"/>
        <end position="60"/>
    </location>
</feature>
<proteinExistence type="predicted"/>
<keyword evidence="1" id="KW-0805">Transcription regulation</keyword>
<evidence type="ECO:0000313" key="7">
    <source>
        <dbReference type="Proteomes" id="UP000326671"/>
    </source>
</evidence>
<dbReference type="SUPFAM" id="SSF48498">
    <property type="entry name" value="Tetracyclin repressor-like, C-terminal domain"/>
    <property type="match status" value="1"/>
</dbReference>
<comment type="caution">
    <text evidence="6">The sequence shown here is derived from an EMBL/GenBank/DDBJ whole genome shotgun (WGS) entry which is preliminary data.</text>
</comment>
<dbReference type="EMBL" id="VYKL01000028">
    <property type="protein sequence ID" value="KAA9021052.1"/>
    <property type="molecule type" value="Genomic_DNA"/>
</dbReference>
<dbReference type="SUPFAM" id="SSF46689">
    <property type="entry name" value="Homeodomain-like"/>
    <property type="match status" value="1"/>
</dbReference>